<dbReference type="SUPFAM" id="SSF55874">
    <property type="entry name" value="ATPase domain of HSP90 chaperone/DNA topoisomerase II/histidine kinase"/>
    <property type="match status" value="1"/>
</dbReference>
<dbReference type="InterPro" id="IPR050482">
    <property type="entry name" value="Sensor_HK_TwoCompSys"/>
</dbReference>
<dbReference type="GO" id="GO:0046983">
    <property type="term" value="F:protein dimerization activity"/>
    <property type="evidence" value="ECO:0007669"/>
    <property type="project" value="InterPro"/>
</dbReference>
<evidence type="ECO:0000256" key="2">
    <source>
        <dbReference type="ARBA" id="ARBA00012438"/>
    </source>
</evidence>
<dbReference type="CDD" id="cd16917">
    <property type="entry name" value="HATPase_UhpB-NarQ-NarX-like"/>
    <property type="match status" value="1"/>
</dbReference>
<organism evidence="12 13">
    <name type="scientific">Streptomyces olivoverticillatus</name>
    <dbReference type="NCBI Taxonomy" id="66427"/>
    <lineage>
        <taxon>Bacteria</taxon>
        <taxon>Bacillati</taxon>
        <taxon>Actinomycetota</taxon>
        <taxon>Actinomycetes</taxon>
        <taxon>Kitasatosporales</taxon>
        <taxon>Streptomycetaceae</taxon>
        <taxon>Streptomyces</taxon>
    </lineage>
</organism>
<dbReference type="GO" id="GO:0016020">
    <property type="term" value="C:membrane"/>
    <property type="evidence" value="ECO:0007669"/>
    <property type="project" value="InterPro"/>
</dbReference>
<evidence type="ECO:0000256" key="5">
    <source>
        <dbReference type="ARBA" id="ARBA00022741"/>
    </source>
</evidence>
<feature type="domain" description="Histidine kinase/HSP90-like ATPase" evidence="10">
    <location>
        <begin position="275"/>
        <end position="366"/>
    </location>
</feature>
<feature type="domain" description="Signal transduction histidine kinase subgroup 3 dimerisation and phosphoacceptor" evidence="11">
    <location>
        <begin position="162"/>
        <end position="227"/>
    </location>
</feature>
<evidence type="ECO:0000256" key="7">
    <source>
        <dbReference type="ARBA" id="ARBA00022840"/>
    </source>
</evidence>
<dbReference type="AlphaFoldDB" id="A0A7W7LTF9"/>
<name>A0A7W7LTF9_9ACTN</name>
<comment type="catalytic activity">
    <reaction evidence="1">
        <text>ATP + protein L-histidine = ADP + protein N-phospho-L-histidine.</text>
        <dbReference type="EC" id="2.7.13.3"/>
    </reaction>
</comment>
<gene>
    <name evidence="12" type="ORF">FHS39_004519</name>
</gene>
<evidence type="ECO:0000256" key="8">
    <source>
        <dbReference type="ARBA" id="ARBA00023012"/>
    </source>
</evidence>
<dbReference type="EC" id="2.7.13.3" evidence="2"/>
<dbReference type="Gene3D" id="1.20.5.1930">
    <property type="match status" value="1"/>
</dbReference>
<evidence type="ECO:0000256" key="6">
    <source>
        <dbReference type="ARBA" id="ARBA00022777"/>
    </source>
</evidence>
<dbReference type="PANTHER" id="PTHR24421">
    <property type="entry name" value="NITRATE/NITRITE SENSOR PROTEIN NARX-RELATED"/>
    <property type="match status" value="1"/>
</dbReference>
<reference evidence="12 13" key="1">
    <citation type="submission" date="2020-08" db="EMBL/GenBank/DDBJ databases">
        <title>Genomic Encyclopedia of Type Strains, Phase III (KMG-III): the genomes of soil and plant-associated and newly described type strains.</title>
        <authorList>
            <person name="Whitman W."/>
        </authorList>
    </citation>
    <scope>NUCLEOTIDE SEQUENCE [LARGE SCALE GENOMIC DNA]</scope>
    <source>
        <strain evidence="12 13">CECT 3266</strain>
    </source>
</reference>
<evidence type="ECO:0000256" key="1">
    <source>
        <dbReference type="ARBA" id="ARBA00000085"/>
    </source>
</evidence>
<evidence type="ECO:0000256" key="3">
    <source>
        <dbReference type="ARBA" id="ARBA00022553"/>
    </source>
</evidence>
<feature type="transmembrane region" description="Helical" evidence="9">
    <location>
        <begin position="66"/>
        <end position="84"/>
    </location>
</feature>
<evidence type="ECO:0000256" key="4">
    <source>
        <dbReference type="ARBA" id="ARBA00022679"/>
    </source>
</evidence>
<feature type="transmembrane region" description="Helical" evidence="9">
    <location>
        <begin position="6"/>
        <end position="29"/>
    </location>
</feature>
<keyword evidence="8" id="KW-0902">Two-component regulatory system</keyword>
<dbReference type="PANTHER" id="PTHR24421:SF10">
    <property type="entry name" value="NITRATE_NITRITE SENSOR PROTEIN NARQ"/>
    <property type="match status" value="1"/>
</dbReference>
<keyword evidence="7" id="KW-0067">ATP-binding</keyword>
<keyword evidence="9" id="KW-0812">Transmembrane</keyword>
<keyword evidence="6 12" id="KW-0418">Kinase</keyword>
<keyword evidence="3" id="KW-0597">Phosphoprotein</keyword>
<dbReference type="Pfam" id="PF02518">
    <property type="entry name" value="HATPase_c"/>
    <property type="match status" value="1"/>
</dbReference>
<keyword evidence="9" id="KW-0472">Membrane</keyword>
<dbReference type="GO" id="GO:0000155">
    <property type="term" value="F:phosphorelay sensor kinase activity"/>
    <property type="evidence" value="ECO:0007669"/>
    <property type="project" value="InterPro"/>
</dbReference>
<keyword evidence="4" id="KW-0808">Transferase</keyword>
<feature type="transmembrane region" description="Helical" evidence="9">
    <location>
        <begin position="36"/>
        <end position="60"/>
    </location>
</feature>
<dbReference type="EMBL" id="JACHJH010000007">
    <property type="protein sequence ID" value="MBB4895441.1"/>
    <property type="molecule type" value="Genomic_DNA"/>
</dbReference>
<sequence length="376" mass="39479">MLIIILPAAVAALAVVTYLVTALSVPAVFRAKVRKVFDLVTIAVAVVSLGATSLLVGGVVSGVQGTAGGSYGTLEVLLLLSLAVPTVRTASVPVAILGGALAHLAITTWVLRDWSHDTVRGIVGGCLFWSIVATCGVVGSVYLRALDMRRRTSVESARRQQRLELAGDLHDFVAHDVSEIVALAQAARFVARQNPQAALDTLARIEEAGQRALRSMDQTVHMLRTDEDDDGGRHAVQGLGELPELVERFAGSSSARVHLEIAAGADAARREVVATVCRVVVEALTNVRRHAPDASEVRVKVARTADALTVEVVDDGTERRALSGRAERRGGLGLPGLAERVESLGGTLRAGARDGGGWRLTAELPVGDADGEWAAA</sequence>
<evidence type="ECO:0000259" key="11">
    <source>
        <dbReference type="Pfam" id="PF07730"/>
    </source>
</evidence>
<feature type="transmembrane region" description="Helical" evidence="9">
    <location>
        <begin position="122"/>
        <end position="143"/>
    </location>
</feature>
<dbReference type="InterPro" id="IPR011712">
    <property type="entry name" value="Sig_transdc_His_kin_sub3_dim/P"/>
</dbReference>
<dbReference type="InterPro" id="IPR003594">
    <property type="entry name" value="HATPase_dom"/>
</dbReference>
<evidence type="ECO:0000313" key="13">
    <source>
        <dbReference type="Proteomes" id="UP000556084"/>
    </source>
</evidence>
<dbReference type="Gene3D" id="3.30.565.10">
    <property type="entry name" value="Histidine kinase-like ATPase, C-terminal domain"/>
    <property type="match status" value="1"/>
</dbReference>
<comment type="caution">
    <text evidence="12">The sequence shown here is derived from an EMBL/GenBank/DDBJ whole genome shotgun (WGS) entry which is preliminary data.</text>
</comment>
<protein>
    <recommendedName>
        <fullName evidence="2">histidine kinase</fullName>
        <ecNumber evidence="2">2.7.13.3</ecNumber>
    </recommendedName>
</protein>
<accession>A0A7W7LTF9</accession>
<keyword evidence="9" id="KW-1133">Transmembrane helix</keyword>
<dbReference type="InterPro" id="IPR036890">
    <property type="entry name" value="HATPase_C_sf"/>
</dbReference>
<feature type="transmembrane region" description="Helical" evidence="9">
    <location>
        <begin position="91"/>
        <end position="110"/>
    </location>
</feature>
<keyword evidence="5" id="KW-0547">Nucleotide-binding</keyword>
<evidence type="ECO:0000256" key="9">
    <source>
        <dbReference type="SAM" id="Phobius"/>
    </source>
</evidence>
<proteinExistence type="predicted"/>
<keyword evidence="13" id="KW-1185">Reference proteome</keyword>
<dbReference type="Proteomes" id="UP000556084">
    <property type="component" value="Unassembled WGS sequence"/>
</dbReference>
<dbReference type="Pfam" id="PF07730">
    <property type="entry name" value="HisKA_3"/>
    <property type="match status" value="1"/>
</dbReference>
<evidence type="ECO:0000313" key="12">
    <source>
        <dbReference type="EMBL" id="MBB4895441.1"/>
    </source>
</evidence>
<dbReference type="RefSeq" id="WP_184351226.1">
    <property type="nucleotide sequence ID" value="NZ_JACHJH010000007.1"/>
</dbReference>
<dbReference type="GO" id="GO:0005524">
    <property type="term" value="F:ATP binding"/>
    <property type="evidence" value="ECO:0007669"/>
    <property type="project" value="UniProtKB-KW"/>
</dbReference>
<evidence type="ECO:0000259" key="10">
    <source>
        <dbReference type="Pfam" id="PF02518"/>
    </source>
</evidence>